<evidence type="ECO:0000313" key="16">
    <source>
        <dbReference type="EMBL" id="MCT7399531.1"/>
    </source>
</evidence>
<evidence type="ECO:0000256" key="7">
    <source>
        <dbReference type="ARBA" id="ARBA00022801"/>
    </source>
</evidence>
<evidence type="ECO:0000256" key="4">
    <source>
        <dbReference type="ARBA" id="ARBA00022512"/>
    </source>
</evidence>
<evidence type="ECO:0000256" key="10">
    <source>
        <dbReference type="ARBA" id="ARBA00023277"/>
    </source>
</evidence>
<evidence type="ECO:0000256" key="11">
    <source>
        <dbReference type="ARBA" id="ARBA00023316"/>
    </source>
</evidence>
<accession>A0ABT2M1X6</accession>
<comment type="subcellular location">
    <subcellularLocation>
        <location evidence="2">Cell membrane</location>
    </subcellularLocation>
    <subcellularLocation>
        <location evidence="1">Secreted</location>
        <location evidence="1">Cell wall</location>
    </subcellularLocation>
</comment>
<evidence type="ECO:0000256" key="3">
    <source>
        <dbReference type="ARBA" id="ARBA00022475"/>
    </source>
</evidence>
<dbReference type="InterPro" id="IPR017853">
    <property type="entry name" value="GH"/>
</dbReference>
<comment type="function">
    <text evidence="13">Glucanases play a role in cell expansion during growth, in cell-cell fusion during mating, and in spore release during sporulation. This enzyme may be involved in beta-glucan degradation. Active on laminarin and lichenan.</text>
</comment>
<evidence type="ECO:0000256" key="1">
    <source>
        <dbReference type="ARBA" id="ARBA00004191"/>
    </source>
</evidence>
<gene>
    <name evidence="16" type="ORF">N5B56_10615</name>
</gene>
<evidence type="ECO:0000256" key="13">
    <source>
        <dbReference type="ARBA" id="ARBA00037649"/>
    </source>
</evidence>
<evidence type="ECO:0000256" key="12">
    <source>
        <dbReference type="ARBA" id="ARBA00023326"/>
    </source>
</evidence>
<protein>
    <recommendedName>
        <fullName evidence="15">Endo-1,3-beta-glucanase btgC</fullName>
    </recommendedName>
    <alternativeName>
        <fullName evidence="14">Laminarinase btgC</fullName>
    </alternativeName>
</protein>
<keyword evidence="4" id="KW-0134">Cell wall</keyword>
<name>A0ABT2M1X6_9FIRM</name>
<evidence type="ECO:0000256" key="8">
    <source>
        <dbReference type="ARBA" id="ARBA00023136"/>
    </source>
</evidence>
<evidence type="ECO:0000256" key="2">
    <source>
        <dbReference type="ARBA" id="ARBA00004236"/>
    </source>
</evidence>
<keyword evidence="3" id="KW-1003">Cell membrane</keyword>
<keyword evidence="7 16" id="KW-0378">Hydrolase</keyword>
<evidence type="ECO:0000256" key="15">
    <source>
        <dbReference type="ARBA" id="ARBA00043078"/>
    </source>
</evidence>
<dbReference type="InterPro" id="IPR000490">
    <property type="entry name" value="Glyco_hydro_17"/>
</dbReference>
<dbReference type="RefSeq" id="WP_118565602.1">
    <property type="nucleotide sequence ID" value="NZ_JAODBU010000010.1"/>
</dbReference>
<dbReference type="EMBL" id="JAODBU010000010">
    <property type="protein sequence ID" value="MCT7399531.1"/>
    <property type="molecule type" value="Genomic_DNA"/>
</dbReference>
<dbReference type="PANTHER" id="PTHR16631">
    <property type="entry name" value="GLUCAN 1,3-BETA-GLUCOSIDASE"/>
    <property type="match status" value="1"/>
</dbReference>
<dbReference type="PANTHER" id="PTHR16631:SF17">
    <property type="entry name" value="GLUCAN ENDO-1,3-BETA-GLUCOSIDASE BTGC"/>
    <property type="match status" value="1"/>
</dbReference>
<dbReference type="SUPFAM" id="SSF51445">
    <property type="entry name" value="(Trans)glycosidases"/>
    <property type="match status" value="1"/>
</dbReference>
<keyword evidence="8" id="KW-0472">Membrane</keyword>
<keyword evidence="9" id="KW-0325">Glycoprotein</keyword>
<organism evidence="16 17">
    <name type="scientific">Eubacterium album</name>
    <dbReference type="NCBI Taxonomy" id="2978477"/>
    <lineage>
        <taxon>Bacteria</taxon>
        <taxon>Bacillati</taxon>
        <taxon>Bacillota</taxon>
        <taxon>Clostridia</taxon>
        <taxon>Eubacteriales</taxon>
        <taxon>Eubacteriaceae</taxon>
        <taxon>Eubacterium</taxon>
    </lineage>
</organism>
<evidence type="ECO:0000313" key="17">
    <source>
        <dbReference type="Proteomes" id="UP001431199"/>
    </source>
</evidence>
<evidence type="ECO:0000256" key="9">
    <source>
        <dbReference type="ARBA" id="ARBA00023180"/>
    </source>
</evidence>
<dbReference type="GO" id="GO:0016787">
    <property type="term" value="F:hydrolase activity"/>
    <property type="evidence" value="ECO:0007669"/>
    <property type="project" value="UniProtKB-KW"/>
</dbReference>
<evidence type="ECO:0000256" key="14">
    <source>
        <dbReference type="ARBA" id="ARBA00042373"/>
    </source>
</evidence>
<comment type="caution">
    <text evidence="16">The sequence shown here is derived from an EMBL/GenBank/DDBJ whole genome shotgun (WGS) entry which is preliminary data.</text>
</comment>
<keyword evidence="5" id="KW-0964">Secreted</keyword>
<dbReference type="InterPro" id="IPR050732">
    <property type="entry name" value="Beta-glucan_modifiers"/>
</dbReference>
<keyword evidence="10" id="KW-0119">Carbohydrate metabolism</keyword>
<proteinExistence type="predicted"/>
<keyword evidence="17" id="KW-1185">Reference proteome</keyword>
<sequence>MFEWGRAICYSGYRENQSPLNETYPTYDEIKEDLRIIESEGFKYIRMYSPVIYAEMTCQVIRDCGMNIKVMLGPELISEVNNPGCSWVHEVYTEEELAKRAEFNDKRIENLVRIANENSDIINAVSIGNENTPEWGANNVPIERLISFAKILKSETNVPVTFNEGAFEWVKLQELAKYLDIISVHSYPLWYGNTVEEALDVNKEWYKKICELYPDKPVIFSEVGWATNCADFSQMKEGEANEENQKKYYQEFWNWSDKEKIISYMFEAFDEPWKGGNRPNEAEKNWGIFRVDRTPKLVMQK</sequence>
<evidence type="ECO:0000256" key="5">
    <source>
        <dbReference type="ARBA" id="ARBA00022525"/>
    </source>
</evidence>
<reference evidence="16" key="1">
    <citation type="submission" date="2022-09" db="EMBL/GenBank/DDBJ databases">
        <title>Eubacterium sp. LFL-14 isolated from human feces.</title>
        <authorList>
            <person name="Liu F."/>
        </authorList>
    </citation>
    <scope>NUCLEOTIDE SEQUENCE</scope>
    <source>
        <strain evidence="16">LFL-14</strain>
    </source>
</reference>
<keyword evidence="6" id="KW-0732">Signal</keyword>
<dbReference type="Proteomes" id="UP001431199">
    <property type="component" value="Unassembled WGS sequence"/>
</dbReference>
<dbReference type="Gene3D" id="3.20.20.80">
    <property type="entry name" value="Glycosidases"/>
    <property type="match status" value="1"/>
</dbReference>
<evidence type="ECO:0000256" key="6">
    <source>
        <dbReference type="ARBA" id="ARBA00022729"/>
    </source>
</evidence>
<keyword evidence="12" id="KW-0624">Polysaccharide degradation</keyword>
<keyword evidence="11" id="KW-0961">Cell wall biogenesis/degradation</keyword>
<dbReference type="Pfam" id="PF00332">
    <property type="entry name" value="Glyco_hydro_17"/>
    <property type="match status" value="1"/>
</dbReference>